<keyword evidence="1" id="KW-1133">Transmembrane helix</keyword>
<dbReference type="OrthoDB" id="3340520at2759"/>
<keyword evidence="1" id="KW-0812">Transmembrane</keyword>
<dbReference type="PANTHER" id="PTHR33973:SF4">
    <property type="entry name" value="OS07G0153300 PROTEIN"/>
    <property type="match status" value="1"/>
</dbReference>
<evidence type="ECO:0000256" key="1">
    <source>
        <dbReference type="SAM" id="Phobius"/>
    </source>
</evidence>
<sequence>MDGVFEDSSWPQIIRILDGADHVFHHGTRVFLAFALILLYYTLMGSWLDLLLSAVAIGLGHHHAILTFAFYFGKFLCTVLIPLSGAIAIVLLSISHLLKPNMDLKGPAKPYLIPCKTTHTRRFPKKHSFGYSYLVVGVPVGSTGNVNGMLMIDDQLYSFWDFLYKLFRGGWYTVNGADYMQRGHHALGLRGKLDEYLKSQGVEPSAYPHAYLVTAARFLGYHFNPVSFWYLYSEDRILSAIVLEVNNTFDERRPYLVLRDFSPDAQYLTGPRSEDTLLSRVKGSWAKDFHVSPFNSRKGAYSLIASDPLGPGMEGFRGIDVTIILNSSKGHAKLVTRLFSQGEAIDPAAMGPVAKMRFLLTWCWVGFATFPRIVKEAAALFFRRELHVWYRPEPLKESLGRHATKTERQLEVAFRSYLKFLVERCQKPISVRYVSSGILSNSEETFTSPSWHASVEDRRSLELKVLTPIFYARFVRYAHDFEAIFTEFMDSATIWVSEPQLLPDLLLKKTSPPLQCANMMDYLFSKSIQNLRRRPDKIPSVSTSADTKTDEPSTVDIRDFRISSMDAYMLEHAQTTLKATYRSTLLRMFVADHFALGNVAFLGFCIFLWRIGIAWVCATTLKQTANFVVR</sequence>
<dbReference type="Proteomes" id="UP000002499">
    <property type="component" value="Unassembled WGS sequence"/>
</dbReference>
<feature type="transmembrane region" description="Helical" evidence="1">
    <location>
        <begin position="23"/>
        <end position="43"/>
    </location>
</feature>
<evidence type="ECO:0000313" key="3">
    <source>
        <dbReference type="Proteomes" id="UP000002499"/>
    </source>
</evidence>
<dbReference type="HOGENOM" id="CLU_020424_1_1_1"/>
<dbReference type="EMBL" id="GL698497">
    <property type="protein sequence ID" value="EFY89689.1"/>
    <property type="molecule type" value="Genomic_DNA"/>
</dbReference>
<organism evidence="3">
    <name type="scientific">Metarhizium acridum (strain CQMa 102)</name>
    <dbReference type="NCBI Taxonomy" id="655827"/>
    <lineage>
        <taxon>Eukaryota</taxon>
        <taxon>Fungi</taxon>
        <taxon>Dikarya</taxon>
        <taxon>Ascomycota</taxon>
        <taxon>Pezizomycotina</taxon>
        <taxon>Sordariomycetes</taxon>
        <taxon>Hypocreomycetidae</taxon>
        <taxon>Hypocreales</taxon>
        <taxon>Clavicipitaceae</taxon>
        <taxon>Metarhizium</taxon>
    </lineage>
</organism>
<dbReference type="OMA" id="DVWMKDF"/>
<dbReference type="PANTHER" id="PTHR33973">
    <property type="entry name" value="OS07G0153300 PROTEIN"/>
    <property type="match status" value="1"/>
</dbReference>
<feature type="transmembrane region" description="Helical" evidence="1">
    <location>
        <begin position="594"/>
        <end position="616"/>
    </location>
</feature>
<dbReference type="Pfam" id="PF07103">
    <property type="entry name" value="DUF1365"/>
    <property type="match status" value="1"/>
</dbReference>
<reference evidence="2 3" key="1">
    <citation type="journal article" date="2011" name="PLoS Genet.">
        <title>Genome sequencing and comparative transcriptomics of the model entomopathogenic fungi Metarhizium anisopliae and M. acridum.</title>
        <authorList>
            <person name="Gao Q."/>
            <person name="Jin K."/>
            <person name="Ying S.H."/>
            <person name="Zhang Y."/>
            <person name="Xiao G."/>
            <person name="Shang Y."/>
            <person name="Duan Z."/>
            <person name="Hu X."/>
            <person name="Xie X.Q."/>
            <person name="Zhou G."/>
            <person name="Peng G."/>
            <person name="Luo Z."/>
            <person name="Huang W."/>
            <person name="Wang B."/>
            <person name="Fang W."/>
            <person name="Wang S."/>
            <person name="Zhong Y."/>
            <person name="Ma L.J."/>
            <person name="St Leger R.J."/>
            <person name="Zhao G.P."/>
            <person name="Pei Y."/>
            <person name="Feng M.G."/>
            <person name="Xia Y."/>
            <person name="Wang C."/>
        </authorList>
    </citation>
    <scope>NUCLEOTIDE SEQUENCE [LARGE SCALE GENOMIC DNA]</scope>
    <source>
        <strain evidence="2 3">CQMa 102</strain>
    </source>
</reference>
<dbReference type="KEGG" id="maw:19248653"/>
<evidence type="ECO:0000313" key="2">
    <source>
        <dbReference type="EMBL" id="EFY89689.1"/>
    </source>
</evidence>
<dbReference type="eggNOG" id="ENOG502RGVU">
    <property type="taxonomic scope" value="Eukaryota"/>
</dbReference>
<protein>
    <recommendedName>
        <fullName evidence="4">DNA-binding WRKY domain-containing protein</fullName>
    </recommendedName>
</protein>
<feature type="transmembrane region" description="Helical" evidence="1">
    <location>
        <begin position="79"/>
        <end position="98"/>
    </location>
</feature>
<feature type="transmembrane region" description="Helical" evidence="1">
    <location>
        <begin position="50"/>
        <end position="73"/>
    </location>
</feature>
<evidence type="ECO:0008006" key="4">
    <source>
        <dbReference type="Google" id="ProtNLM"/>
    </source>
</evidence>
<dbReference type="AlphaFoldDB" id="E9E394"/>
<proteinExistence type="predicted"/>
<keyword evidence="3" id="KW-1185">Reference proteome</keyword>
<gene>
    <name evidence="2" type="ORF">MAC_04342</name>
</gene>
<accession>E9E394</accession>
<dbReference type="InterPro" id="IPR010775">
    <property type="entry name" value="DUF1365"/>
</dbReference>
<keyword evidence="1" id="KW-0472">Membrane</keyword>
<name>E9E394_METAQ</name>
<dbReference type="GeneID" id="19248653"/>
<dbReference type="InParanoid" id="E9E394"/>